<evidence type="ECO:0000256" key="3">
    <source>
        <dbReference type="SAM" id="MobiDB-lite"/>
    </source>
</evidence>
<evidence type="ECO:0000313" key="4">
    <source>
        <dbReference type="EMBL" id="KAF2734482.1"/>
    </source>
</evidence>
<keyword evidence="2" id="KW-0067">ATP-binding</keyword>
<dbReference type="OrthoDB" id="2963168at2759"/>
<gene>
    <name evidence="4" type="ORF">EJ04DRAFT_602989</name>
</gene>
<organism evidence="4 5">
    <name type="scientific">Polyplosphaeria fusca</name>
    <dbReference type="NCBI Taxonomy" id="682080"/>
    <lineage>
        <taxon>Eukaryota</taxon>
        <taxon>Fungi</taxon>
        <taxon>Dikarya</taxon>
        <taxon>Ascomycota</taxon>
        <taxon>Pezizomycotina</taxon>
        <taxon>Dothideomycetes</taxon>
        <taxon>Pleosporomycetidae</taxon>
        <taxon>Pleosporales</taxon>
        <taxon>Tetraplosphaeriaceae</taxon>
        <taxon>Polyplosphaeria</taxon>
    </lineage>
</organism>
<comment type="caution">
    <text evidence="4">The sequence shown here is derived from an EMBL/GenBank/DDBJ whole genome shotgun (WGS) entry which is preliminary data.</text>
</comment>
<dbReference type="PANTHER" id="PTHR42749:SF8">
    <property type="entry name" value="HSP70 FAMILY PROTEIN (AFU_ORTHOLOGUE AFUA_3G13740)"/>
    <property type="match status" value="1"/>
</dbReference>
<reference evidence="4" key="1">
    <citation type="journal article" date="2020" name="Stud. Mycol.">
        <title>101 Dothideomycetes genomes: a test case for predicting lifestyles and emergence of pathogens.</title>
        <authorList>
            <person name="Haridas S."/>
            <person name="Albert R."/>
            <person name="Binder M."/>
            <person name="Bloem J."/>
            <person name="Labutti K."/>
            <person name="Salamov A."/>
            <person name="Andreopoulos B."/>
            <person name="Baker S."/>
            <person name="Barry K."/>
            <person name="Bills G."/>
            <person name="Bluhm B."/>
            <person name="Cannon C."/>
            <person name="Castanera R."/>
            <person name="Culley D."/>
            <person name="Daum C."/>
            <person name="Ezra D."/>
            <person name="Gonzalez J."/>
            <person name="Henrissat B."/>
            <person name="Kuo A."/>
            <person name="Liang C."/>
            <person name="Lipzen A."/>
            <person name="Lutzoni F."/>
            <person name="Magnuson J."/>
            <person name="Mondo S."/>
            <person name="Nolan M."/>
            <person name="Ohm R."/>
            <person name="Pangilinan J."/>
            <person name="Park H.-J."/>
            <person name="Ramirez L."/>
            <person name="Alfaro M."/>
            <person name="Sun H."/>
            <person name="Tritt A."/>
            <person name="Yoshinaga Y."/>
            <person name="Zwiers L.-H."/>
            <person name="Turgeon B."/>
            <person name="Goodwin S."/>
            <person name="Spatafora J."/>
            <person name="Crous P."/>
            <person name="Grigoriev I."/>
        </authorList>
    </citation>
    <scope>NUCLEOTIDE SEQUENCE</scope>
    <source>
        <strain evidence="4">CBS 125425</strain>
    </source>
</reference>
<evidence type="ECO:0000256" key="2">
    <source>
        <dbReference type="ARBA" id="ARBA00022840"/>
    </source>
</evidence>
<dbReference type="EMBL" id="ML996147">
    <property type="protein sequence ID" value="KAF2734482.1"/>
    <property type="molecule type" value="Genomic_DNA"/>
</dbReference>
<dbReference type="Gene3D" id="3.90.640.10">
    <property type="entry name" value="Actin, Chain A, domain 4"/>
    <property type="match status" value="1"/>
</dbReference>
<dbReference type="Proteomes" id="UP000799444">
    <property type="component" value="Unassembled WGS sequence"/>
</dbReference>
<feature type="compositionally biased region" description="Basic and acidic residues" evidence="3">
    <location>
        <begin position="84"/>
        <end position="101"/>
    </location>
</feature>
<accession>A0A9P4R0C0</accession>
<protein>
    <submittedName>
        <fullName evidence="4">Uncharacterized protein</fullName>
    </submittedName>
</protein>
<name>A0A9P4R0C0_9PLEO</name>
<dbReference type="Gene3D" id="3.30.420.40">
    <property type="match status" value="2"/>
</dbReference>
<dbReference type="CDD" id="cd10170">
    <property type="entry name" value="ASKHA_NBD_HSP70"/>
    <property type="match status" value="1"/>
</dbReference>
<dbReference type="AlphaFoldDB" id="A0A9P4R0C0"/>
<proteinExistence type="predicted"/>
<dbReference type="SUPFAM" id="SSF53067">
    <property type="entry name" value="Actin-like ATPase domain"/>
    <property type="match status" value="2"/>
</dbReference>
<dbReference type="PANTHER" id="PTHR42749">
    <property type="entry name" value="CELL SHAPE-DETERMINING PROTEIN MREB"/>
    <property type="match status" value="1"/>
</dbReference>
<evidence type="ECO:0000256" key="1">
    <source>
        <dbReference type="ARBA" id="ARBA00022741"/>
    </source>
</evidence>
<dbReference type="GO" id="GO:0005524">
    <property type="term" value="F:ATP binding"/>
    <property type="evidence" value="ECO:0007669"/>
    <property type="project" value="UniProtKB-KW"/>
</dbReference>
<keyword evidence="1" id="KW-0547">Nucleotide-binding</keyword>
<sequence>MDFTLQEAERFIVAIDFGTTFSSMAYIRLRGDKRPEEQGLDSIKCVGNYPGYRPPEGSPNHRKDVPTELWYDPAKNKQKTRLPSPDRPDQGADQLSEKEPTSDDDTSDDEDLILVSTQSRRIEKDATPWSGRKFAARHWGFGVQAQLNNIDIPKDNERRLLRFKLLLDRQRKETADIRTELNPVMRNLMKLKFVKKDTDIFAHYLTDLLHHAKNEWLRLGDFREGDSIEFVLCVPAQWPVKACRVMQNSLQEAVKIVGLGAQATESVCNLFMISEPEAAAACVLAEHSNDIQYGETIVILDAGGGTVDAVSYRVTNEEPLRFEAEVVPPYSLLCGASYINERFRDLLQEKLGSELYLEKNGKTIKSIVDAATISFENNEKRLIDLSEDLLVIKIDDLKEDLAKNFRQNRLELSKTEIVEDIFRKSLRGTMKVLKNQLDMAGVQERPVKKVILTGGFGQSPALQNYLRSFIGRQRNCLNENIDFLVPNSASTAVARGAVLRALNKSDGPARITHCSYGFLLNELYQPQVHPAHKGARVTIDPDDGRRFVNSAIDWVITAGTLLDNGHTHRFEVRQTFPITRKKLLCDVKLWVSEESHLSHFHKGHAQNSGAEEAGKLRADMTFLKDQGLIEPQLPLSDSTLWGTKKKYWAVHYDVVLIVEGRSLRYEAHYPPSSALQPGEQPVIQIGQVCIAAAFQPGTA</sequence>
<dbReference type="InterPro" id="IPR043129">
    <property type="entry name" value="ATPase_NBD"/>
</dbReference>
<feature type="region of interest" description="Disordered" evidence="3">
    <location>
        <begin position="32"/>
        <end position="110"/>
    </location>
</feature>
<evidence type="ECO:0000313" key="5">
    <source>
        <dbReference type="Proteomes" id="UP000799444"/>
    </source>
</evidence>
<dbReference type="GO" id="GO:0140662">
    <property type="term" value="F:ATP-dependent protein folding chaperone"/>
    <property type="evidence" value="ECO:0007669"/>
    <property type="project" value="InterPro"/>
</dbReference>
<keyword evidence="5" id="KW-1185">Reference proteome</keyword>
<dbReference type="InterPro" id="IPR013126">
    <property type="entry name" value="Hsp_70_fam"/>
</dbReference>
<dbReference type="Pfam" id="PF00012">
    <property type="entry name" value="HSP70"/>
    <property type="match status" value="1"/>
</dbReference>